<proteinExistence type="predicted"/>
<evidence type="ECO:0000313" key="1">
    <source>
        <dbReference type="EMBL" id="KAE9522147.1"/>
    </source>
</evidence>
<dbReference type="PANTHER" id="PTHR46113:SF1">
    <property type="entry name" value="PEPTIDASE M17 LEUCYL AMINOPEPTIDASE N-TERMINAL DOMAIN-CONTAINING PROTEIN"/>
    <property type="match status" value="1"/>
</dbReference>
<reference evidence="1 2" key="1">
    <citation type="submission" date="2019-08" db="EMBL/GenBank/DDBJ databases">
        <title>The genome of the soybean aphid Biotype 1, its phylome, world population structure and adaptation to the North American continent.</title>
        <authorList>
            <person name="Giordano R."/>
            <person name="Donthu R.K."/>
            <person name="Hernandez A.G."/>
            <person name="Wright C.L."/>
            <person name="Zimin A.V."/>
        </authorList>
    </citation>
    <scope>NUCLEOTIDE SEQUENCE [LARGE SCALE GENOMIC DNA]</scope>
    <source>
        <tissue evidence="1">Whole aphids</tissue>
    </source>
</reference>
<dbReference type="OrthoDB" id="6589276at2759"/>
<gene>
    <name evidence="1" type="ORF">AGLY_017407</name>
</gene>
<accession>A0A6G0SWW1</accession>
<dbReference type="PANTHER" id="PTHR46113">
    <property type="entry name" value="SNAC DOMAIN-CONTAINING PROTEIN"/>
    <property type="match status" value="1"/>
</dbReference>
<dbReference type="AlphaFoldDB" id="A0A6G0SWW1"/>
<comment type="caution">
    <text evidence="1">The sequence shown here is derived from an EMBL/GenBank/DDBJ whole genome shotgun (WGS) entry which is preliminary data.</text>
</comment>
<dbReference type="Proteomes" id="UP000475862">
    <property type="component" value="Unassembled WGS sequence"/>
</dbReference>
<organism evidence="1 2">
    <name type="scientific">Aphis glycines</name>
    <name type="common">Soybean aphid</name>
    <dbReference type="NCBI Taxonomy" id="307491"/>
    <lineage>
        <taxon>Eukaryota</taxon>
        <taxon>Metazoa</taxon>
        <taxon>Ecdysozoa</taxon>
        <taxon>Arthropoda</taxon>
        <taxon>Hexapoda</taxon>
        <taxon>Insecta</taxon>
        <taxon>Pterygota</taxon>
        <taxon>Neoptera</taxon>
        <taxon>Paraneoptera</taxon>
        <taxon>Hemiptera</taxon>
        <taxon>Sternorrhyncha</taxon>
        <taxon>Aphidomorpha</taxon>
        <taxon>Aphidoidea</taxon>
        <taxon>Aphididae</taxon>
        <taxon>Aphidini</taxon>
        <taxon>Aphis</taxon>
        <taxon>Aphis</taxon>
    </lineage>
</organism>
<sequence length="775" mass="88940">MVTRNSLRESTYIFLIGHSSNQIVGSKLPSNKQVLSVLFFNMRKVNLNLHQSATLLEELYQKWRNLQKSEYRKSATQMEKNTQFVSKLDDVFDVSNANALDLMSNEEDRAFLFAQRQKGRIGSLLVAECCENAQLLIALVHLPLLVFGLPYILWCVSCLRRVVAFWVKPGFLVVVVANSDTNLRMCNNISNVSLVHYNYWCAYYPDTCHEDRKQATNKRKDRACKEFEASSKTVELLSSSSSDDDVDVDNEAFVHTNIPGPTSKYFKPTRGYDDFVSEKLAIVLDKCKISDRNAVHLFIATAEALGNNVNELIVNRSSIRRSRIKNRKERAEKIRRLDDRLPIIASVNDREQLLGVPALTSGTGREQANAVYQTLVDWCLDENVQALCSDTTASNTGRLNGACVLIEQLLEREMVYLLCRHHIYEIILKSVFDLQFGATSGPDVAIFKRFQQAWGTINPDNFNPGMQNSNVIDSVNDVCDDIIKFSKDRLLENQPRDDYRELLELTVIFLGGKLSNYISFKIPGAIYHARWMAKAIYNLKMYLFREQFQLTPKEESALRSICIFIVRLYIKVWFNSPSSIKAPLQDLNFIKNLLNYTTIDKDISHNATKKFCGHLWYLSAELCAFAFFDDTVPLETKRKMIHALNNDECSSELSTNAQRLIIITAKNVNKLLDKEIDDFICVNTKKLFKRFAINTIFLNEDPLKWANNEDYNKALLVLKNISVINDVAERGVKLIEDYNNKITKDESQKQYLLQVVSDYCKKYPDHRKETLTQIC</sequence>
<dbReference type="EMBL" id="VYZN01001597">
    <property type="protein sequence ID" value="KAE9522147.1"/>
    <property type="molecule type" value="Genomic_DNA"/>
</dbReference>
<evidence type="ECO:0000313" key="2">
    <source>
        <dbReference type="Proteomes" id="UP000475862"/>
    </source>
</evidence>
<keyword evidence="2" id="KW-1185">Reference proteome</keyword>
<protein>
    <submittedName>
        <fullName evidence="1">Uncharacterized protein</fullName>
    </submittedName>
</protein>
<name>A0A6G0SWW1_APHGL</name>